<feature type="region of interest" description="Disordered" evidence="1">
    <location>
        <begin position="77"/>
        <end position="105"/>
    </location>
</feature>
<comment type="caution">
    <text evidence="2">The sequence shown here is derived from an EMBL/GenBank/DDBJ whole genome shotgun (WGS) entry which is preliminary data.</text>
</comment>
<evidence type="ECO:0000313" key="2">
    <source>
        <dbReference type="EMBL" id="GAA4875527.1"/>
    </source>
</evidence>
<accession>A0ABP9ECQ2</accession>
<evidence type="ECO:0000313" key="3">
    <source>
        <dbReference type="Proteomes" id="UP001500457"/>
    </source>
</evidence>
<evidence type="ECO:0000256" key="1">
    <source>
        <dbReference type="SAM" id="MobiDB-lite"/>
    </source>
</evidence>
<name>A0ABP9ECQ2_9PSEU</name>
<dbReference type="Proteomes" id="UP001500457">
    <property type="component" value="Unassembled WGS sequence"/>
</dbReference>
<gene>
    <name evidence="2" type="ORF">GCM10023203_27130</name>
</gene>
<dbReference type="RefSeq" id="WP_274232914.1">
    <property type="nucleotide sequence ID" value="NZ_BAABHQ010000006.1"/>
</dbReference>
<organism evidence="2 3">
    <name type="scientific">Actinomycetospora straminea</name>
    <dbReference type="NCBI Taxonomy" id="663607"/>
    <lineage>
        <taxon>Bacteria</taxon>
        <taxon>Bacillati</taxon>
        <taxon>Actinomycetota</taxon>
        <taxon>Actinomycetes</taxon>
        <taxon>Pseudonocardiales</taxon>
        <taxon>Pseudonocardiaceae</taxon>
        <taxon>Actinomycetospora</taxon>
    </lineage>
</organism>
<reference evidence="3" key="1">
    <citation type="journal article" date="2019" name="Int. J. Syst. Evol. Microbiol.">
        <title>The Global Catalogue of Microorganisms (GCM) 10K type strain sequencing project: providing services to taxonomists for standard genome sequencing and annotation.</title>
        <authorList>
            <consortium name="The Broad Institute Genomics Platform"/>
            <consortium name="The Broad Institute Genome Sequencing Center for Infectious Disease"/>
            <person name="Wu L."/>
            <person name="Ma J."/>
        </authorList>
    </citation>
    <scope>NUCLEOTIDE SEQUENCE [LARGE SCALE GENOMIC DNA]</scope>
    <source>
        <strain evidence="3">JCM 17983</strain>
    </source>
</reference>
<sequence>MTIKLFPAPPRIHGDAEALPPHERSRFRAAAWHARRIYPGPLGELVSRELSAYAEFGYRLSNDGLIPRLATAVLATRADPGGPGSTLPCHQHRPEPATRHASRVP</sequence>
<dbReference type="EMBL" id="BAABHQ010000006">
    <property type="protein sequence ID" value="GAA4875527.1"/>
    <property type="molecule type" value="Genomic_DNA"/>
</dbReference>
<proteinExistence type="predicted"/>
<protein>
    <submittedName>
        <fullName evidence="2">Uncharacterized protein</fullName>
    </submittedName>
</protein>
<keyword evidence="3" id="KW-1185">Reference proteome</keyword>